<dbReference type="STRING" id="231916.A0A409WCZ6"/>
<evidence type="ECO:0000313" key="4">
    <source>
        <dbReference type="Proteomes" id="UP000284706"/>
    </source>
</evidence>
<gene>
    <name evidence="3" type="ORF">CVT26_010190</name>
</gene>
<protein>
    <submittedName>
        <fullName evidence="3">Uncharacterized protein</fullName>
    </submittedName>
</protein>
<feature type="compositionally biased region" description="Low complexity" evidence="2">
    <location>
        <begin position="344"/>
        <end position="359"/>
    </location>
</feature>
<dbReference type="OrthoDB" id="78858at2759"/>
<feature type="compositionally biased region" description="Gly residues" evidence="2">
    <location>
        <begin position="52"/>
        <end position="63"/>
    </location>
</feature>
<feature type="region of interest" description="Disordered" evidence="2">
    <location>
        <begin position="253"/>
        <end position="387"/>
    </location>
</feature>
<sequence>MSFPTSGQRVSAIGATGGNNGANQNANNSIRRSRPLSLASPTASPSGSFDAGSGGPRTGGSNSGNGSSRKHEEELINAYEAEEERIINVLSRKLEQLREDKIDLENALEAESENHVNRLSRELAVLRQRNRELEAQLEKASNGVSGASPSQSLQAQDGQGDQRTTTGHRATNSATAPATSALSSTMMGSDPGNPSVLLMLDTLRRENEQLRGKLADTEREFVRVRRLNEVYREELIECRTRLGLPVDNLIGLTPSDRDPFSQPTHLRSRSNSSVSASFSPSASVSVSGMAAGPNTSRHPYWEHAASHSNANSNTGSPSTSVAQGGSGLLAMSYKPRFTGGGSASGSSTTSSHSRTAVSRQTNGVPIPRPSSQIRRPFKSTATNFTDPDADVIDADEEVEADDDVLPLQTSGASSTYQLVSPAGSTPSSVSAASSESPYPFSPVTSSGADPASYVTDVTSPPSSGSFGMLAGIPLAGGNNGVGMGGMVMAGTGMSAYGVPQRGLSYPSVPPPSLSSSFGSPTVSFHALPRADRDVSLSPVEPLSRRGSNAGSAMGSRRGSNTWDREREGISGLGGGSGRRVVETGSLRRGSFDRSSSIPAGGRVAETGTLVGRSRAGSLGLNLNPQGHPSMPETVDEGDDTPNDFPGLGLQLAPDHVQGGATKANADSAQPSDKSQ</sequence>
<feature type="compositionally biased region" description="Polar residues" evidence="2">
    <location>
        <begin position="664"/>
        <end position="675"/>
    </location>
</feature>
<dbReference type="AlphaFoldDB" id="A0A409WCZ6"/>
<keyword evidence="1" id="KW-0175">Coiled coil</keyword>
<feature type="compositionally biased region" description="Low complexity" evidence="2">
    <location>
        <begin position="269"/>
        <end position="291"/>
    </location>
</feature>
<feature type="region of interest" description="Disordered" evidence="2">
    <location>
        <begin position="1"/>
        <end position="72"/>
    </location>
</feature>
<feature type="coiled-coil region" evidence="1">
    <location>
        <begin position="200"/>
        <end position="234"/>
    </location>
</feature>
<feature type="region of interest" description="Disordered" evidence="2">
    <location>
        <begin position="136"/>
        <end position="193"/>
    </location>
</feature>
<feature type="compositionally biased region" description="Low complexity" evidence="2">
    <location>
        <begin position="35"/>
        <end position="48"/>
    </location>
</feature>
<feature type="region of interest" description="Disordered" evidence="2">
    <location>
        <begin position="411"/>
        <end position="460"/>
    </location>
</feature>
<evidence type="ECO:0000256" key="2">
    <source>
        <dbReference type="SAM" id="MobiDB-lite"/>
    </source>
</evidence>
<dbReference type="EMBL" id="NHYE01005168">
    <property type="protein sequence ID" value="PPQ76361.1"/>
    <property type="molecule type" value="Genomic_DNA"/>
</dbReference>
<keyword evidence="4" id="KW-1185">Reference proteome</keyword>
<feature type="compositionally biased region" description="Polar residues" evidence="2">
    <location>
        <begin position="306"/>
        <end position="323"/>
    </location>
</feature>
<feature type="compositionally biased region" description="Low complexity" evidence="2">
    <location>
        <begin position="420"/>
        <end position="437"/>
    </location>
</feature>
<organism evidence="3 4">
    <name type="scientific">Gymnopilus dilepis</name>
    <dbReference type="NCBI Taxonomy" id="231916"/>
    <lineage>
        <taxon>Eukaryota</taxon>
        <taxon>Fungi</taxon>
        <taxon>Dikarya</taxon>
        <taxon>Basidiomycota</taxon>
        <taxon>Agaricomycotina</taxon>
        <taxon>Agaricomycetes</taxon>
        <taxon>Agaricomycetidae</taxon>
        <taxon>Agaricales</taxon>
        <taxon>Agaricineae</taxon>
        <taxon>Hymenogastraceae</taxon>
        <taxon>Gymnopilus</taxon>
    </lineage>
</organism>
<name>A0A409WCZ6_9AGAR</name>
<accession>A0A409WCZ6</accession>
<reference evidence="3 4" key="1">
    <citation type="journal article" date="2018" name="Evol. Lett.">
        <title>Horizontal gene cluster transfer increased hallucinogenic mushroom diversity.</title>
        <authorList>
            <person name="Reynolds H.T."/>
            <person name="Vijayakumar V."/>
            <person name="Gluck-Thaler E."/>
            <person name="Korotkin H.B."/>
            <person name="Matheny P.B."/>
            <person name="Slot J.C."/>
        </authorList>
    </citation>
    <scope>NUCLEOTIDE SEQUENCE [LARGE SCALE GENOMIC DNA]</scope>
    <source>
        <strain evidence="3 4">SRW20</strain>
    </source>
</reference>
<feature type="compositionally biased region" description="Polar residues" evidence="2">
    <location>
        <begin position="142"/>
        <end position="169"/>
    </location>
</feature>
<evidence type="ECO:0000256" key="1">
    <source>
        <dbReference type="SAM" id="Coils"/>
    </source>
</evidence>
<dbReference type="Proteomes" id="UP000284706">
    <property type="component" value="Unassembled WGS sequence"/>
</dbReference>
<feature type="region of interest" description="Disordered" evidence="2">
    <location>
        <begin position="535"/>
        <end position="675"/>
    </location>
</feature>
<comment type="caution">
    <text evidence="3">The sequence shown here is derived from an EMBL/GenBank/DDBJ whole genome shotgun (WGS) entry which is preliminary data.</text>
</comment>
<dbReference type="Pfam" id="PF09755">
    <property type="entry name" value="DUF2046"/>
    <property type="match status" value="1"/>
</dbReference>
<dbReference type="InterPro" id="IPR019152">
    <property type="entry name" value="DUF2046"/>
</dbReference>
<evidence type="ECO:0000313" key="3">
    <source>
        <dbReference type="EMBL" id="PPQ76361.1"/>
    </source>
</evidence>
<dbReference type="InParanoid" id="A0A409WCZ6"/>
<feature type="compositionally biased region" description="Low complexity" evidence="2">
    <location>
        <begin position="170"/>
        <end position="185"/>
    </location>
</feature>
<proteinExistence type="predicted"/>